<evidence type="ECO:0000313" key="1">
    <source>
        <dbReference type="EMBL" id="OIR05327.1"/>
    </source>
</evidence>
<reference evidence="1" key="1">
    <citation type="submission" date="2016-10" db="EMBL/GenBank/DDBJ databases">
        <title>Sequence of Gallionella enrichment culture.</title>
        <authorList>
            <person name="Poehlein A."/>
            <person name="Muehling M."/>
            <person name="Daniel R."/>
        </authorList>
    </citation>
    <scope>NUCLEOTIDE SEQUENCE</scope>
</reference>
<protein>
    <submittedName>
        <fullName evidence="1">Uncharacterized protein</fullName>
    </submittedName>
</protein>
<organism evidence="1">
    <name type="scientific">mine drainage metagenome</name>
    <dbReference type="NCBI Taxonomy" id="410659"/>
    <lineage>
        <taxon>unclassified sequences</taxon>
        <taxon>metagenomes</taxon>
        <taxon>ecological metagenomes</taxon>
    </lineage>
</organism>
<proteinExistence type="predicted"/>
<name>A0A1J5SAH5_9ZZZZ</name>
<sequence>MNHGDTENTESEIEVNGGIRVHPGGARDWMYEVPFIACLRVLCMAAVATPTADVSVVQLTILGVHESVPDP</sequence>
<dbReference type="EMBL" id="MLJW01000051">
    <property type="protein sequence ID" value="OIR05327.1"/>
    <property type="molecule type" value="Genomic_DNA"/>
</dbReference>
<comment type="caution">
    <text evidence="1">The sequence shown here is derived from an EMBL/GenBank/DDBJ whole genome shotgun (WGS) entry which is preliminary data.</text>
</comment>
<accession>A0A1J5SAH5</accession>
<dbReference type="AlphaFoldDB" id="A0A1J5SAH5"/>
<gene>
    <name evidence="1" type="ORF">GALL_126390</name>
</gene>